<evidence type="ECO:0000256" key="1">
    <source>
        <dbReference type="SAM" id="SignalP"/>
    </source>
</evidence>
<evidence type="ECO:0000313" key="3">
    <source>
        <dbReference type="Proteomes" id="UP000521227"/>
    </source>
</evidence>
<feature type="chain" id="PRO_5032422421" description="Acyloxyacyl hydrolase" evidence="1">
    <location>
        <begin position="28"/>
        <end position="210"/>
    </location>
</feature>
<dbReference type="Gene3D" id="2.40.160.20">
    <property type="match status" value="1"/>
</dbReference>
<gene>
    <name evidence="2" type="ORF">HNQ36_001843</name>
</gene>
<comment type="caution">
    <text evidence="2">The sequence shown here is derived from an EMBL/GenBank/DDBJ whole genome shotgun (WGS) entry which is preliminary data.</text>
</comment>
<sequence length="210" mass="22737">MTFRVSYRWMPALLMLGLLASGAAVKAADVGAPSPSLPIQSLFQPEPLAKRSYGFDVRLGGFAHAVGSAEANTFDASLQVVLPKFLADNYGWWNFLNPHTYVGGMFNTGGRTSSVRAGLLWQIPFTERFFGEIFFGGAYHDGSKAGDATHNALGSRALFNVGGSIGYRFTPQWSVLVTFDHLSNGKEVFGTGFDRNVGINNYGAQVSYAF</sequence>
<dbReference type="InterPro" id="IPR018550">
    <property type="entry name" value="Lipid-A_deacylase-rel"/>
</dbReference>
<dbReference type="EMBL" id="JACHIJ010000002">
    <property type="protein sequence ID" value="MBB5051889.1"/>
    <property type="molecule type" value="Genomic_DNA"/>
</dbReference>
<dbReference type="AlphaFoldDB" id="A0A840MU32"/>
<reference evidence="2 3" key="1">
    <citation type="submission" date="2020-08" db="EMBL/GenBank/DDBJ databases">
        <title>Genomic Encyclopedia of Type Strains, Phase IV (KMG-IV): sequencing the most valuable type-strain genomes for metagenomic binning, comparative biology and taxonomic classification.</title>
        <authorList>
            <person name="Goeker M."/>
        </authorList>
    </citation>
    <scope>NUCLEOTIDE SEQUENCE [LARGE SCALE GENOMIC DNA]</scope>
    <source>
        <strain evidence="2 3">DSM 17498</strain>
    </source>
</reference>
<protein>
    <recommendedName>
        <fullName evidence="4">Acyloxyacyl hydrolase</fullName>
    </recommendedName>
</protein>
<organism evidence="2 3">
    <name type="scientific">Afipia massiliensis</name>
    <dbReference type="NCBI Taxonomy" id="211460"/>
    <lineage>
        <taxon>Bacteria</taxon>
        <taxon>Pseudomonadati</taxon>
        <taxon>Pseudomonadota</taxon>
        <taxon>Alphaproteobacteria</taxon>
        <taxon>Hyphomicrobiales</taxon>
        <taxon>Nitrobacteraceae</taxon>
        <taxon>Afipia</taxon>
    </lineage>
</organism>
<accession>A0A840MU32</accession>
<name>A0A840MU32_9BRAD</name>
<evidence type="ECO:0008006" key="4">
    <source>
        <dbReference type="Google" id="ProtNLM"/>
    </source>
</evidence>
<feature type="signal peptide" evidence="1">
    <location>
        <begin position="1"/>
        <end position="27"/>
    </location>
</feature>
<keyword evidence="1" id="KW-0732">Signal</keyword>
<dbReference type="Proteomes" id="UP000521227">
    <property type="component" value="Unassembled WGS sequence"/>
</dbReference>
<proteinExistence type="predicted"/>
<dbReference type="RefSeq" id="WP_184083927.1">
    <property type="nucleotide sequence ID" value="NZ_JACHIJ010000002.1"/>
</dbReference>
<evidence type="ECO:0000313" key="2">
    <source>
        <dbReference type="EMBL" id="MBB5051889.1"/>
    </source>
</evidence>
<dbReference type="Pfam" id="PF09411">
    <property type="entry name" value="PagL"/>
    <property type="match status" value="1"/>
</dbReference>